<accession>A0A376CLU2</accession>
<evidence type="ECO:0000259" key="1">
    <source>
        <dbReference type="Pfam" id="PF02426"/>
    </source>
</evidence>
<dbReference type="STRING" id="35756.GCA_001044155_01862"/>
<dbReference type="InterPro" id="IPR026029">
    <property type="entry name" value="MLI_dom"/>
</dbReference>
<keyword evidence="3" id="KW-1185">Reference proteome</keyword>
<dbReference type="Proteomes" id="UP000254467">
    <property type="component" value="Unassembled WGS sequence"/>
</dbReference>
<dbReference type="SUPFAM" id="SSF54909">
    <property type="entry name" value="Dimeric alpha+beta barrel"/>
    <property type="match status" value="1"/>
</dbReference>
<sequence length="78" mass="8781">MSNPYLVIIRATTPDDMDPEVRADLLQRTRDMLPAGFYQVVGQRSVAGILETEDIDAWVAQLPLAPWAEVEVTALRQR</sequence>
<protein>
    <recommendedName>
        <fullName evidence="1">Muconolactone isomerase domain-containing protein</fullName>
    </recommendedName>
</protein>
<proteinExistence type="predicted"/>
<organism evidence="2 3">
    <name type="scientific">Corynebacterium pilosum</name>
    <dbReference type="NCBI Taxonomy" id="35756"/>
    <lineage>
        <taxon>Bacteria</taxon>
        <taxon>Bacillati</taxon>
        <taxon>Actinomycetota</taxon>
        <taxon>Actinomycetes</taxon>
        <taxon>Mycobacteriales</taxon>
        <taxon>Corynebacteriaceae</taxon>
        <taxon>Corynebacterium</taxon>
    </lineage>
</organism>
<dbReference type="Pfam" id="PF02426">
    <property type="entry name" value="MIase"/>
    <property type="match status" value="1"/>
</dbReference>
<name>A0A376CLU2_9CORY</name>
<dbReference type="RefSeq" id="WP_018582150.1">
    <property type="nucleotide sequence ID" value="NZ_LDYD01000007.1"/>
</dbReference>
<feature type="domain" description="Muconolactone isomerase" evidence="1">
    <location>
        <begin position="5"/>
        <end position="77"/>
    </location>
</feature>
<gene>
    <name evidence="2" type="ORF">NCTC11862_00407</name>
</gene>
<dbReference type="InterPro" id="IPR011008">
    <property type="entry name" value="Dimeric_a/b-barrel"/>
</dbReference>
<reference evidence="2 3" key="1">
    <citation type="submission" date="2018-06" db="EMBL/GenBank/DDBJ databases">
        <authorList>
            <consortium name="Pathogen Informatics"/>
            <person name="Doyle S."/>
        </authorList>
    </citation>
    <scope>NUCLEOTIDE SEQUENCE [LARGE SCALE GENOMIC DNA]</scope>
    <source>
        <strain evidence="2 3">NCTC11862</strain>
    </source>
</reference>
<dbReference type="Gene3D" id="3.30.70.1060">
    <property type="entry name" value="Dimeric alpha+beta barrel"/>
    <property type="match status" value="1"/>
</dbReference>
<dbReference type="AlphaFoldDB" id="A0A376CLU2"/>
<dbReference type="OrthoDB" id="4426588at2"/>
<evidence type="ECO:0000313" key="3">
    <source>
        <dbReference type="Proteomes" id="UP000254467"/>
    </source>
</evidence>
<dbReference type="EMBL" id="UFXQ01000001">
    <property type="protein sequence ID" value="STC68648.1"/>
    <property type="molecule type" value="Genomic_DNA"/>
</dbReference>
<evidence type="ECO:0000313" key="2">
    <source>
        <dbReference type="EMBL" id="STC68648.1"/>
    </source>
</evidence>